<evidence type="ECO:0000256" key="7">
    <source>
        <dbReference type="SAM" id="Coils"/>
    </source>
</evidence>
<dbReference type="FunFam" id="3.30.160.60:FF:000409">
    <property type="entry name" value="zinc finger protein 644 isoform X1"/>
    <property type="match status" value="1"/>
</dbReference>
<feature type="compositionally biased region" description="Polar residues" evidence="8">
    <location>
        <begin position="132"/>
        <end position="143"/>
    </location>
</feature>
<proteinExistence type="predicted"/>
<evidence type="ECO:0000256" key="4">
    <source>
        <dbReference type="ARBA" id="ARBA00022833"/>
    </source>
</evidence>
<dbReference type="AlphaFoldDB" id="A0AA35P9N7"/>
<dbReference type="PROSITE" id="PS50157">
    <property type="entry name" value="ZINC_FINGER_C2H2_2"/>
    <property type="match status" value="4"/>
</dbReference>
<keyword evidence="7" id="KW-0175">Coiled coil</keyword>
<dbReference type="PANTHER" id="PTHR24396:SF25">
    <property type="entry name" value="ZINC FINGER PROTEIN 644"/>
    <property type="match status" value="1"/>
</dbReference>
<feature type="compositionally biased region" description="Basic and acidic residues" evidence="8">
    <location>
        <begin position="199"/>
        <end position="209"/>
    </location>
</feature>
<evidence type="ECO:0000256" key="5">
    <source>
        <dbReference type="ARBA" id="ARBA00023242"/>
    </source>
</evidence>
<feature type="region of interest" description="Disordered" evidence="8">
    <location>
        <begin position="31"/>
        <end position="50"/>
    </location>
</feature>
<dbReference type="Gene3D" id="3.30.160.60">
    <property type="entry name" value="Classic Zinc Finger"/>
    <property type="match status" value="3"/>
</dbReference>
<keyword evidence="4" id="KW-0862">Zinc</keyword>
<dbReference type="GO" id="GO:0005634">
    <property type="term" value="C:nucleus"/>
    <property type="evidence" value="ECO:0007669"/>
    <property type="project" value="UniProtKB-SubCell"/>
</dbReference>
<dbReference type="GO" id="GO:0000981">
    <property type="term" value="F:DNA-binding transcription factor activity, RNA polymerase II-specific"/>
    <property type="evidence" value="ECO:0007669"/>
    <property type="project" value="TreeGrafter"/>
</dbReference>
<dbReference type="InterPro" id="IPR051643">
    <property type="entry name" value="Transcr_Reg_ZincFinger"/>
</dbReference>
<comment type="subcellular location">
    <subcellularLocation>
        <location evidence="1">Nucleus</location>
    </subcellularLocation>
</comment>
<evidence type="ECO:0000313" key="11">
    <source>
        <dbReference type="Proteomes" id="UP001178461"/>
    </source>
</evidence>
<dbReference type="PANTHER" id="PTHR24396">
    <property type="entry name" value="ZINC FINGER PROTEIN"/>
    <property type="match status" value="1"/>
</dbReference>
<gene>
    <name evidence="10" type="ORF">PODLI_1B024429</name>
</gene>
<feature type="coiled-coil region" evidence="7">
    <location>
        <begin position="439"/>
        <end position="469"/>
    </location>
</feature>
<keyword evidence="3 6" id="KW-0863">Zinc-finger</keyword>
<dbReference type="GO" id="GO:0000978">
    <property type="term" value="F:RNA polymerase II cis-regulatory region sequence-specific DNA binding"/>
    <property type="evidence" value="ECO:0007669"/>
    <property type="project" value="TreeGrafter"/>
</dbReference>
<feature type="region of interest" description="Disordered" evidence="8">
    <location>
        <begin position="120"/>
        <end position="143"/>
    </location>
</feature>
<evidence type="ECO:0000259" key="9">
    <source>
        <dbReference type="PROSITE" id="PS50157"/>
    </source>
</evidence>
<feature type="domain" description="C2H2-type" evidence="9">
    <location>
        <begin position="860"/>
        <end position="882"/>
    </location>
</feature>
<dbReference type="PROSITE" id="PS00028">
    <property type="entry name" value="ZINC_FINGER_C2H2_1"/>
    <property type="match status" value="3"/>
</dbReference>
<feature type="domain" description="C2H2-type" evidence="9">
    <location>
        <begin position="1057"/>
        <end position="1084"/>
    </location>
</feature>
<dbReference type="InterPro" id="IPR013087">
    <property type="entry name" value="Znf_C2H2_type"/>
</dbReference>
<dbReference type="SUPFAM" id="SSF118359">
    <property type="entry name" value="Expressed protein At2g23090/F21P24.15"/>
    <property type="match status" value="1"/>
</dbReference>
<evidence type="ECO:0000313" key="10">
    <source>
        <dbReference type="EMBL" id="CAI5776767.1"/>
    </source>
</evidence>
<feature type="domain" description="C2H2-type" evidence="9">
    <location>
        <begin position="420"/>
        <end position="447"/>
    </location>
</feature>
<dbReference type="SUPFAM" id="SSF57667">
    <property type="entry name" value="beta-beta-alpha zinc fingers"/>
    <property type="match status" value="2"/>
</dbReference>
<dbReference type="Pfam" id="PF00096">
    <property type="entry name" value="zf-C2H2"/>
    <property type="match status" value="1"/>
</dbReference>
<dbReference type="SMART" id="SM00355">
    <property type="entry name" value="ZnF_C2H2"/>
    <property type="match status" value="9"/>
</dbReference>
<dbReference type="InterPro" id="IPR055125">
    <property type="entry name" value="Wiz_C_Znf"/>
</dbReference>
<organism evidence="10 11">
    <name type="scientific">Podarcis lilfordi</name>
    <name type="common">Lilford's wall lizard</name>
    <dbReference type="NCBI Taxonomy" id="74358"/>
    <lineage>
        <taxon>Eukaryota</taxon>
        <taxon>Metazoa</taxon>
        <taxon>Chordata</taxon>
        <taxon>Craniata</taxon>
        <taxon>Vertebrata</taxon>
        <taxon>Euteleostomi</taxon>
        <taxon>Lepidosauria</taxon>
        <taxon>Squamata</taxon>
        <taxon>Bifurcata</taxon>
        <taxon>Unidentata</taxon>
        <taxon>Episquamata</taxon>
        <taxon>Laterata</taxon>
        <taxon>Lacertibaenia</taxon>
        <taxon>Lacertidae</taxon>
        <taxon>Podarcis</taxon>
    </lineage>
</organism>
<name>A0AA35P9N7_9SAUR</name>
<keyword evidence="5" id="KW-0539">Nucleus</keyword>
<feature type="compositionally biased region" description="Polar residues" evidence="8">
    <location>
        <begin position="31"/>
        <end position="46"/>
    </location>
</feature>
<reference evidence="10" key="1">
    <citation type="submission" date="2022-12" db="EMBL/GenBank/DDBJ databases">
        <authorList>
            <person name="Alioto T."/>
            <person name="Alioto T."/>
            <person name="Gomez Garrido J."/>
        </authorList>
    </citation>
    <scope>NUCLEOTIDE SEQUENCE</scope>
</reference>
<dbReference type="EMBL" id="OX395131">
    <property type="protein sequence ID" value="CAI5776767.1"/>
    <property type="molecule type" value="Genomic_DNA"/>
</dbReference>
<keyword evidence="2" id="KW-0479">Metal-binding</keyword>
<accession>A0AA35P9N7</accession>
<evidence type="ECO:0000256" key="2">
    <source>
        <dbReference type="ARBA" id="ARBA00022723"/>
    </source>
</evidence>
<dbReference type="Pfam" id="PF23015">
    <property type="entry name" value="zf-WIZ"/>
    <property type="match status" value="1"/>
</dbReference>
<sequence length="1189" mass="134119">MDETEIDTQIIGAKGLLDDSSFISEKQSSILKSQESETSFQKNTLTLPEELSRDKSEKALSGGQTSLFIHSSAPTVSSENFLLPTGTAVNGPVSHSTSIMKKGSISLTTAQTVGHQADSCSAGTVAHDHQLPTKTSTQNSSPHQHLFLLPEAAHAKNLTHSIKNLPPSASVACDTQPSIRKSIKPDSTLVSQVDMCEDSKSSLEKDGGRKSLTATSSGTGDFRTESDANWDPQKEFIEFLMTNEEPVEKSPVQPKVGVPKRRKRKMDVSKITRYTEDCFNESNYTHDNSESLDTEFLEQSETLQVIESHKFSLAKVKPESTDEELEVVDAIQQLIYNPSNKCAGGTSPIHTSTFLSNTLLNKCEHDELEPPTNFSTDEPSFYPCTKCNVNFREKKHLHRHMMYHLDGNSHFRHLNVPRPYACRECGRTFRDRNSLLKHMIIHQERRQKLMEEIRELKELQDEGRSARLQCPQCVFGTNCPKTFVQHAKTHEKDKRYYCCEECNFMAVTESELECHRGIAHGAVVKCSMITADIAQRKSQKKALAKDSFMESSKKSADYMCKMCPFTTSARSILKKHMEYLHPTSCIDPFGSRLRLEKRKGHIIEDPLDFGSRTKHFIKQSSAFPKNSVLKQDIKRPFGSAFQSSNFAKLHKRPPRIQKARKSVAQSAKLAGKKDSYETEDESSWDNVELCDYTTRSVEDDSYSDINQEHVNLFPLFKGKMEEETGGKSSLRYEQNDGFYFEYYEDGEGSNYLHDFQDPHNLENIGTTLPKHNSVFHWTDLSLEKKNCPYCPATFETGVGLSNHVRGHLHRAGLSYEARHVVSPEQIATSDKMQHFKRTVTGTPVKRVRKAIEKSESSSEHTCQLCGGWFDTKIGLSNHVRGHLKRLGKTKWDAHKSPICVLNEMMQNEEKYEKILKALNSRRIIPRPFVAQKLSSNEFLSQNVIPLEAYRNGLKTEDISVSASEEEGLSFLNECDEAKSVLHDEKKNQSVTLIELLKNKRLGEERNPDTSPQKIHNQTARKRFVQKCVLPLDEDSPLMYQPQKMDLTMQSGMPVKLRTCVHCNTAFTSAVSLSNHLRAYARKKSAGLLTGTAIDCKQKKSRSRSGSKKKILPLPHGADEVYILRCRFCGLVFRGPLSVQEDWIKHLQRHIVNANLPRTGAGMVEVTSLLKKPASITETSFSFLMAEAAS</sequence>
<evidence type="ECO:0000256" key="3">
    <source>
        <dbReference type="ARBA" id="ARBA00022771"/>
    </source>
</evidence>
<evidence type="ECO:0000256" key="6">
    <source>
        <dbReference type="PROSITE-ProRule" id="PRU00042"/>
    </source>
</evidence>
<evidence type="ECO:0000256" key="1">
    <source>
        <dbReference type="ARBA" id="ARBA00004123"/>
    </source>
</evidence>
<dbReference type="InterPro" id="IPR036236">
    <property type="entry name" value="Znf_C2H2_sf"/>
</dbReference>
<keyword evidence="11" id="KW-1185">Reference proteome</keyword>
<feature type="domain" description="C2H2-type" evidence="9">
    <location>
        <begin position="382"/>
        <end position="409"/>
    </location>
</feature>
<feature type="region of interest" description="Disordered" evidence="8">
    <location>
        <begin position="199"/>
        <end position="228"/>
    </location>
</feature>
<dbReference type="Proteomes" id="UP001178461">
    <property type="component" value="Chromosome 6"/>
</dbReference>
<evidence type="ECO:0000256" key="8">
    <source>
        <dbReference type="SAM" id="MobiDB-lite"/>
    </source>
</evidence>
<dbReference type="GO" id="GO:0008270">
    <property type="term" value="F:zinc ion binding"/>
    <property type="evidence" value="ECO:0007669"/>
    <property type="project" value="UniProtKB-KW"/>
</dbReference>
<protein>
    <submittedName>
        <fullName evidence="10">Zinc finger protein 644 isoform X1</fullName>
    </submittedName>
</protein>